<dbReference type="InterPro" id="IPR005911">
    <property type="entry name" value="YhcC-like"/>
</dbReference>
<dbReference type="EMBL" id="DVMT01000013">
    <property type="protein sequence ID" value="HIU39834.1"/>
    <property type="molecule type" value="Genomic_DNA"/>
</dbReference>
<dbReference type="CDD" id="cd02440">
    <property type="entry name" value="AdoMet_MTases"/>
    <property type="match status" value="1"/>
</dbReference>
<dbReference type="SFLD" id="SFLDG01086">
    <property type="entry name" value="elongater_protein-like"/>
    <property type="match status" value="1"/>
</dbReference>
<dbReference type="Gene3D" id="3.80.30.20">
    <property type="entry name" value="tm_1862 like domain"/>
    <property type="match status" value="1"/>
</dbReference>
<dbReference type="PROSITE" id="PS51918">
    <property type="entry name" value="RADICAL_SAM"/>
    <property type="match status" value="1"/>
</dbReference>
<accession>A0A9D1LHD8</accession>
<name>A0A9D1LHD8_9FIRM</name>
<sequence>MFKYSLDNKMYHTLNYELTTKFKTRVFKVSLNGGFSCPNFKNGRGCIFCSQKGSGDFAGDKNDDLKTQFNKVKEKLNNKWPDTKYIAYFQANTNTYAPVSVLKKKFEEVLNFKNVVGISIGTRPDAISDECLEYLSNLNKRTYLTVELGLQSMHDETLKLINRGHDLACFDKCVKRLREKNINVVVHIINGLPYETHDMMMDTIRHINKLKVQGIKIHMLHVLKNTPLEKYYYETNFHLLTNEEYVKIVCDQIEELDERIVIHRLTGDGAKNDLIAPLWTLKKVSVLNDIDKELDKRCTYQGFNKSILNRVKLICQRFIKKGDITVDATCGNGNDTLMLSLLSKKVYAFDIQKEAIEKTNDLLKKNDVKNVTLIHDSNELIDKYLNDYKGKISLVIYNLGYLPNGNKKITTNHKATLTSIKKAFNMLNNKGIILVVFYPHEEGKKEKEVVLDYLNKNDIKYIKYTNTDNINAPFLIEIRKKIT</sequence>
<dbReference type="InterPro" id="IPR007197">
    <property type="entry name" value="rSAM"/>
</dbReference>
<dbReference type="Proteomes" id="UP000824074">
    <property type="component" value="Unassembled WGS sequence"/>
</dbReference>
<dbReference type="AlphaFoldDB" id="A0A9D1LHD8"/>
<dbReference type="SUPFAM" id="SSF53335">
    <property type="entry name" value="S-adenosyl-L-methionine-dependent methyltransferases"/>
    <property type="match status" value="1"/>
</dbReference>
<dbReference type="InterPro" id="IPR058240">
    <property type="entry name" value="rSAM_sf"/>
</dbReference>
<organism evidence="2 3">
    <name type="scientific">Candidatus Aphodocola excrementigallinarum</name>
    <dbReference type="NCBI Taxonomy" id="2840670"/>
    <lineage>
        <taxon>Bacteria</taxon>
        <taxon>Bacillati</taxon>
        <taxon>Bacillota</taxon>
        <taxon>Bacilli</taxon>
        <taxon>Candidatus Aphodocola</taxon>
    </lineage>
</organism>
<dbReference type="SFLD" id="SFLDS00029">
    <property type="entry name" value="Radical_SAM"/>
    <property type="match status" value="1"/>
</dbReference>
<dbReference type="InterPro" id="IPR006638">
    <property type="entry name" value="Elp3/MiaA/NifB-like_rSAM"/>
</dbReference>
<dbReference type="GO" id="GO:0003824">
    <property type="term" value="F:catalytic activity"/>
    <property type="evidence" value="ECO:0007669"/>
    <property type="project" value="InterPro"/>
</dbReference>
<dbReference type="Pfam" id="PF04055">
    <property type="entry name" value="Radical_SAM"/>
    <property type="match status" value="1"/>
</dbReference>
<dbReference type="Gene3D" id="3.40.50.150">
    <property type="entry name" value="Vaccinia Virus protein VP39"/>
    <property type="match status" value="1"/>
</dbReference>
<dbReference type="InterPro" id="IPR029063">
    <property type="entry name" value="SAM-dependent_MTases_sf"/>
</dbReference>
<dbReference type="Pfam" id="PF16199">
    <property type="entry name" value="Radical_SAM_C"/>
    <property type="match status" value="1"/>
</dbReference>
<evidence type="ECO:0000313" key="2">
    <source>
        <dbReference type="EMBL" id="HIU39834.1"/>
    </source>
</evidence>
<dbReference type="SMART" id="SM00729">
    <property type="entry name" value="Elp3"/>
    <property type="match status" value="1"/>
</dbReference>
<dbReference type="PANTHER" id="PTHR35276:SF1">
    <property type="entry name" value="TRNA (MNM(5)S(2)U34)-METHYLTRANSFERASE, CHLOROPLASTIC"/>
    <property type="match status" value="1"/>
</dbReference>
<comment type="caution">
    <text evidence="2">The sequence shown here is derived from an EMBL/GenBank/DDBJ whole genome shotgun (WGS) entry which is preliminary data.</text>
</comment>
<dbReference type="SFLD" id="SFLDG01091">
    <property type="entry name" value="uncharacterized_CHP01210-like"/>
    <property type="match status" value="1"/>
</dbReference>
<evidence type="ECO:0000313" key="3">
    <source>
        <dbReference type="Proteomes" id="UP000824074"/>
    </source>
</evidence>
<proteinExistence type="predicted"/>
<dbReference type="InterPro" id="IPR010719">
    <property type="entry name" value="MnmM_MeTrfase"/>
</dbReference>
<protein>
    <submittedName>
        <fullName evidence="2">TIGR01212 family radical SAM protein</fullName>
    </submittedName>
</protein>
<dbReference type="Pfam" id="PF06962">
    <property type="entry name" value="rRNA_methylase"/>
    <property type="match status" value="1"/>
</dbReference>
<dbReference type="CDD" id="cd01335">
    <property type="entry name" value="Radical_SAM"/>
    <property type="match status" value="1"/>
</dbReference>
<gene>
    <name evidence="2" type="ORF">IAB68_00840</name>
</gene>
<feature type="domain" description="Radical SAM core" evidence="1">
    <location>
        <begin position="21"/>
        <end position="263"/>
    </location>
</feature>
<dbReference type="GO" id="GO:0051536">
    <property type="term" value="F:iron-sulfur cluster binding"/>
    <property type="evidence" value="ECO:0007669"/>
    <property type="project" value="InterPro"/>
</dbReference>
<dbReference type="PANTHER" id="PTHR35276">
    <property type="entry name" value="S-ADENOSYL-L-METHIONINE-DEPENDENT METHYLTRANSFERASES SUPERFAMILY PROTEIN"/>
    <property type="match status" value="1"/>
</dbReference>
<reference evidence="2" key="2">
    <citation type="journal article" date="2021" name="PeerJ">
        <title>Extensive microbial diversity within the chicken gut microbiome revealed by metagenomics and culture.</title>
        <authorList>
            <person name="Gilroy R."/>
            <person name="Ravi A."/>
            <person name="Getino M."/>
            <person name="Pursley I."/>
            <person name="Horton D.L."/>
            <person name="Alikhan N.F."/>
            <person name="Baker D."/>
            <person name="Gharbi K."/>
            <person name="Hall N."/>
            <person name="Watson M."/>
            <person name="Adriaenssens E.M."/>
            <person name="Foster-Nyarko E."/>
            <person name="Jarju S."/>
            <person name="Secka A."/>
            <person name="Antonio M."/>
            <person name="Oren A."/>
            <person name="Chaudhuri R.R."/>
            <person name="La Ragione R."/>
            <person name="Hildebrand F."/>
            <person name="Pallen M.J."/>
        </authorList>
    </citation>
    <scope>NUCLEOTIDE SEQUENCE</scope>
    <source>
        <strain evidence="2">CHK193-30670</strain>
    </source>
</reference>
<dbReference type="InterPro" id="IPR023404">
    <property type="entry name" value="rSAM_horseshoe"/>
</dbReference>
<dbReference type="InterPro" id="IPR032432">
    <property type="entry name" value="Radical_SAM_C"/>
</dbReference>
<reference evidence="2" key="1">
    <citation type="submission" date="2020-10" db="EMBL/GenBank/DDBJ databases">
        <authorList>
            <person name="Gilroy R."/>
        </authorList>
    </citation>
    <scope>NUCLEOTIDE SEQUENCE</scope>
    <source>
        <strain evidence="2">CHK193-30670</strain>
    </source>
</reference>
<evidence type="ECO:0000259" key="1">
    <source>
        <dbReference type="PROSITE" id="PS51918"/>
    </source>
</evidence>
<dbReference type="SUPFAM" id="SSF102114">
    <property type="entry name" value="Radical SAM enzymes"/>
    <property type="match status" value="1"/>
</dbReference>
<dbReference type="NCBIfam" id="TIGR01212">
    <property type="entry name" value="TIGR01212 family radical SAM protein"/>
    <property type="match status" value="1"/>
</dbReference>